<dbReference type="GO" id="GO:0034355">
    <property type="term" value="P:NAD+ biosynthetic process via the salvage pathway"/>
    <property type="evidence" value="ECO:0007669"/>
    <property type="project" value="TreeGrafter"/>
</dbReference>
<keyword evidence="6 9" id="KW-0662">Pyridine nucleotide biosynthesis</keyword>
<dbReference type="PANTHER" id="PTHR11098">
    <property type="entry name" value="NICOTINATE PHOSPHORIBOSYLTRANSFERASE"/>
    <property type="match status" value="1"/>
</dbReference>
<evidence type="ECO:0000256" key="2">
    <source>
        <dbReference type="ARBA" id="ARBA00010897"/>
    </source>
</evidence>
<dbReference type="InterPro" id="IPR006405">
    <property type="entry name" value="Nic_PRibTrfase_pncB"/>
</dbReference>
<feature type="domain" description="Nicotinate/nicotinamide phosphoribosyltransferase" evidence="10">
    <location>
        <begin position="149"/>
        <end position="339"/>
    </location>
</feature>
<keyword evidence="12" id="KW-0328">Glycosyltransferase</keyword>
<sequence>MTVALLTDKYELTMLAAALRDGTAHRRTTFEVFARRLPEGRRYGVVAGTGRFVEALAQFSFSPQELTGLSEFLDPATLDYLANYRFSGDVDGYAEGELYFPGSPVLSVHGTFAECVVLETLVLSILNHDTAIASAAARMTSAAHGRPMIEMGSRRTHELAAVAAARAAYLAGFTGSSNLAAQQRYGVPALGTAAHAYTLLHTTESGPDEQAAFRGQVAALGVDTTLLVDTYDITTGVANAIAAAGPQLGAVRIDSGDLGVLARQVRQQLDDLGATGTQIVVSGDLDEFAIAALRAEPVDSYGVGTSVVTGSGAPTAGMVYKLVEVDGIPVAKRSSRKESHGGRKQALRLAKASGTIVEEVVYPHGQAPSEPPGLTARRLTVPLVTDGVPAEGHHPCADLTTARRRVAAGLHSLPWDGLKLSRGEPAIPTRVVASAQT</sequence>
<dbReference type="Pfam" id="PF04095">
    <property type="entry name" value="NAPRTase"/>
    <property type="match status" value="1"/>
</dbReference>
<protein>
    <recommendedName>
        <fullName evidence="3 9">Nicotinate phosphoribosyltransferase</fullName>
        <ecNumber evidence="3 9">6.3.4.21</ecNumber>
    </recommendedName>
</protein>
<dbReference type="SUPFAM" id="SSF54675">
    <property type="entry name" value="Nicotinate/Quinolinate PRTase N-terminal domain-like"/>
    <property type="match status" value="1"/>
</dbReference>
<dbReference type="NCBIfam" id="NF009131">
    <property type="entry name" value="PRK12484.1"/>
    <property type="match status" value="1"/>
</dbReference>
<dbReference type="AlphaFoldDB" id="A0A4Z0I1Q0"/>
<dbReference type="Pfam" id="PF17767">
    <property type="entry name" value="NAPRTase_N"/>
    <property type="match status" value="1"/>
</dbReference>
<accession>A0A4Z0I1Q0</accession>
<dbReference type="InterPro" id="IPR041525">
    <property type="entry name" value="N/Namide_PRibTrfase"/>
</dbReference>
<name>A0A4Z0I1Q0_MYCPR</name>
<evidence type="ECO:0000259" key="11">
    <source>
        <dbReference type="Pfam" id="PF17767"/>
    </source>
</evidence>
<reference evidence="12 13" key="1">
    <citation type="submission" date="2018-12" db="EMBL/GenBank/DDBJ databases">
        <title>Draft genome sequences of Mycolicibacterium peregrinum isolated from a pig with lymphadenitis and from soil on the same Japanese pig farm.</title>
        <authorList>
            <person name="Komatsu T."/>
            <person name="Ohya K."/>
            <person name="Sawai K."/>
            <person name="Odoi J.O."/>
            <person name="Otsu K."/>
            <person name="Ota A."/>
            <person name="Ito T."/>
            <person name="Kawai M."/>
            <person name="Maruyama F."/>
        </authorList>
    </citation>
    <scope>NUCLEOTIDE SEQUENCE [LARGE SCALE GENOMIC DNA]</scope>
    <source>
        <strain evidence="12 13">138</strain>
    </source>
</reference>
<dbReference type="EC" id="6.3.4.21" evidence="3 9"/>
<keyword evidence="5 9" id="KW-0436">Ligase</keyword>
<dbReference type="SUPFAM" id="SSF51690">
    <property type="entry name" value="Nicotinate/Quinolinate PRTase C-terminal domain-like"/>
    <property type="match status" value="1"/>
</dbReference>
<gene>
    <name evidence="12" type="ORF">EJD98_05605</name>
</gene>
<evidence type="ECO:0000256" key="7">
    <source>
        <dbReference type="ARBA" id="ARBA00022679"/>
    </source>
</evidence>
<dbReference type="NCBIfam" id="NF006698">
    <property type="entry name" value="PRK09243.1-5"/>
    <property type="match status" value="1"/>
</dbReference>
<evidence type="ECO:0000256" key="9">
    <source>
        <dbReference type="RuleBase" id="RU365100"/>
    </source>
</evidence>
<dbReference type="PANTHER" id="PTHR11098:SF8">
    <property type="entry name" value="NICOTINATE PHOSPHORIBOSYLTRANSFERASE PNCB1"/>
    <property type="match status" value="1"/>
</dbReference>
<evidence type="ECO:0000256" key="5">
    <source>
        <dbReference type="ARBA" id="ARBA00022598"/>
    </source>
</evidence>
<evidence type="ECO:0000256" key="6">
    <source>
        <dbReference type="ARBA" id="ARBA00022642"/>
    </source>
</evidence>
<dbReference type="EMBL" id="RWKA01000003">
    <property type="protein sequence ID" value="TGB44974.1"/>
    <property type="molecule type" value="Genomic_DNA"/>
</dbReference>
<dbReference type="Gene3D" id="3.20.140.10">
    <property type="entry name" value="nicotinate phosphoribosyltransferase"/>
    <property type="match status" value="1"/>
</dbReference>
<evidence type="ECO:0000256" key="1">
    <source>
        <dbReference type="ARBA" id="ARBA00004952"/>
    </source>
</evidence>
<evidence type="ECO:0000313" key="13">
    <source>
        <dbReference type="Proteomes" id="UP000297792"/>
    </source>
</evidence>
<evidence type="ECO:0000256" key="8">
    <source>
        <dbReference type="ARBA" id="ARBA00048668"/>
    </source>
</evidence>
<dbReference type="GO" id="GO:0005829">
    <property type="term" value="C:cytosol"/>
    <property type="evidence" value="ECO:0007669"/>
    <property type="project" value="TreeGrafter"/>
</dbReference>
<comment type="similarity">
    <text evidence="2 9">Belongs to the NAPRTase family.</text>
</comment>
<proteinExistence type="inferred from homology"/>
<evidence type="ECO:0000313" key="12">
    <source>
        <dbReference type="EMBL" id="TGB44974.1"/>
    </source>
</evidence>
<evidence type="ECO:0000259" key="10">
    <source>
        <dbReference type="Pfam" id="PF04095"/>
    </source>
</evidence>
<dbReference type="Gene3D" id="3.20.20.70">
    <property type="entry name" value="Aldolase class I"/>
    <property type="match status" value="1"/>
</dbReference>
<dbReference type="Proteomes" id="UP000297792">
    <property type="component" value="Unassembled WGS sequence"/>
</dbReference>
<dbReference type="PIRSF" id="PIRSF000484">
    <property type="entry name" value="NAPRT"/>
    <property type="match status" value="1"/>
</dbReference>
<comment type="catalytic activity">
    <reaction evidence="8 9">
        <text>5-phospho-alpha-D-ribose 1-diphosphate + nicotinate + ATP + H2O = nicotinate beta-D-ribonucleotide + ADP + phosphate + diphosphate</text>
        <dbReference type="Rhea" id="RHEA:36163"/>
        <dbReference type="ChEBI" id="CHEBI:15377"/>
        <dbReference type="ChEBI" id="CHEBI:30616"/>
        <dbReference type="ChEBI" id="CHEBI:32544"/>
        <dbReference type="ChEBI" id="CHEBI:33019"/>
        <dbReference type="ChEBI" id="CHEBI:43474"/>
        <dbReference type="ChEBI" id="CHEBI:57502"/>
        <dbReference type="ChEBI" id="CHEBI:58017"/>
        <dbReference type="ChEBI" id="CHEBI:456216"/>
        <dbReference type="EC" id="6.3.4.21"/>
    </reaction>
</comment>
<dbReference type="GO" id="GO:0004516">
    <property type="term" value="F:nicotinate phosphoribosyltransferase activity"/>
    <property type="evidence" value="ECO:0007669"/>
    <property type="project" value="UniProtKB-UniRule"/>
</dbReference>
<evidence type="ECO:0000256" key="3">
    <source>
        <dbReference type="ARBA" id="ARBA00013236"/>
    </source>
</evidence>
<feature type="domain" description="Nicotinate phosphoribosyltransferase N-terminal" evidence="11">
    <location>
        <begin position="5"/>
        <end position="127"/>
    </location>
</feature>
<comment type="pathway">
    <text evidence="1 9">Cofactor biosynthesis; NAD(+) biosynthesis; nicotinate D-ribonucleotide from nicotinate: step 1/1.</text>
</comment>
<dbReference type="UniPathway" id="UPA00253">
    <property type="reaction ID" value="UER00457"/>
</dbReference>
<dbReference type="NCBIfam" id="TIGR01513">
    <property type="entry name" value="NAPRTase_put"/>
    <property type="match status" value="1"/>
</dbReference>
<comment type="caution">
    <text evidence="12">The sequence shown here is derived from an EMBL/GenBank/DDBJ whole genome shotgun (WGS) entry which is preliminary data.</text>
</comment>
<keyword evidence="13" id="KW-1185">Reference proteome</keyword>
<evidence type="ECO:0000256" key="4">
    <source>
        <dbReference type="ARBA" id="ARBA00022553"/>
    </source>
</evidence>
<comment type="PTM">
    <text evidence="9">Transiently phosphorylated on a His residue during the reaction cycle. Phosphorylation strongly increases the affinity for substrates and increases the rate of nicotinate D-ribonucleotide production. Dephosphorylation regenerates the low-affinity form of the enzyme, leading to product release.</text>
</comment>
<dbReference type="InterPro" id="IPR036068">
    <property type="entry name" value="Nicotinate_pribotase-like_C"/>
</dbReference>
<keyword evidence="4" id="KW-0597">Phosphoprotein</keyword>
<comment type="function">
    <text evidence="9">Catalyzes the first step in the biosynthesis of NAD from nicotinic acid, the ATP-dependent synthesis of beta-nicotinate D-ribonucleotide from nicotinate and 5-phospho-D-ribose 1-phosphate.</text>
</comment>
<keyword evidence="7 9" id="KW-0808">Transferase</keyword>
<organism evidence="12 13">
    <name type="scientific">Mycolicibacterium peregrinum</name>
    <name type="common">Mycobacterium peregrinum</name>
    <dbReference type="NCBI Taxonomy" id="43304"/>
    <lineage>
        <taxon>Bacteria</taxon>
        <taxon>Bacillati</taxon>
        <taxon>Actinomycetota</taxon>
        <taxon>Actinomycetes</taxon>
        <taxon>Mycobacteriales</taxon>
        <taxon>Mycobacteriaceae</taxon>
        <taxon>Mycolicibacterium</taxon>
    </lineage>
</organism>
<dbReference type="RefSeq" id="WP_135359111.1">
    <property type="nucleotide sequence ID" value="NZ_RWJZ01000001.1"/>
</dbReference>
<dbReference type="InterPro" id="IPR040727">
    <property type="entry name" value="NAPRTase_N"/>
</dbReference>
<dbReference type="InterPro" id="IPR013785">
    <property type="entry name" value="Aldolase_TIM"/>
</dbReference>
<dbReference type="InterPro" id="IPR007229">
    <property type="entry name" value="Nic_PRibTrfase-Fam"/>
</dbReference>
<dbReference type="GO" id="GO:0016757">
    <property type="term" value="F:glycosyltransferase activity"/>
    <property type="evidence" value="ECO:0007669"/>
    <property type="project" value="UniProtKB-KW"/>
</dbReference>